<protein>
    <submittedName>
        <fullName evidence="2">Uncharacterized protein</fullName>
    </submittedName>
</protein>
<keyword evidence="1" id="KW-0812">Transmembrane</keyword>
<dbReference type="AlphaFoldDB" id="A0A9W6WES0"/>
<keyword evidence="1" id="KW-0472">Membrane</keyword>
<accession>A0A9W6WES0</accession>
<feature type="transmembrane region" description="Helical" evidence="1">
    <location>
        <begin position="12"/>
        <end position="33"/>
    </location>
</feature>
<organism evidence="2 3">
    <name type="scientific">Actinorhabdospora filicis</name>
    <dbReference type="NCBI Taxonomy" id="1785913"/>
    <lineage>
        <taxon>Bacteria</taxon>
        <taxon>Bacillati</taxon>
        <taxon>Actinomycetota</taxon>
        <taxon>Actinomycetes</taxon>
        <taxon>Micromonosporales</taxon>
        <taxon>Micromonosporaceae</taxon>
        <taxon>Actinorhabdospora</taxon>
    </lineage>
</organism>
<keyword evidence="1" id="KW-1133">Transmembrane helix</keyword>
<proteinExistence type="predicted"/>
<evidence type="ECO:0000313" key="2">
    <source>
        <dbReference type="EMBL" id="GLZ82130.1"/>
    </source>
</evidence>
<dbReference type="Proteomes" id="UP001165079">
    <property type="component" value="Unassembled WGS sequence"/>
</dbReference>
<gene>
    <name evidence="2" type="ORF">Afil01_69370</name>
</gene>
<name>A0A9W6WES0_9ACTN</name>
<reference evidence="2" key="1">
    <citation type="submission" date="2023-03" db="EMBL/GenBank/DDBJ databases">
        <title>Actinorhabdospora filicis NBRC 111898.</title>
        <authorList>
            <person name="Ichikawa N."/>
            <person name="Sato H."/>
            <person name="Tonouchi N."/>
        </authorList>
    </citation>
    <scope>NUCLEOTIDE SEQUENCE</scope>
    <source>
        <strain evidence="2">NBRC 111898</strain>
    </source>
</reference>
<evidence type="ECO:0000256" key="1">
    <source>
        <dbReference type="SAM" id="Phobius"/>
    </source>
</evidence>
<sequence length="73" mass="7956">MRGAHEAVGTVLTGIATLVFVAIGLAMIGWASGRNTRQGRIDGKLLRWKFNRKIIALVVLFLLGAYLYKTAPV</sequence>
<dbReference type="EMBL" id="BSTX01000010">
    <property type="protein sequence ID" value="GLZ82130.1"/>
    <property type="molecule type" value="Genomic_DNA"/>
</dbReference>
<comment type="caution">
    <text evidence="2">The sequence shown here is derived from an EMBL/GenBank/DDBJ whole genome shotgun (WGS) entry which is preliminary data.</text>
</comment>
<dbReference type="RefSeq" id="WP_285667720.1">
    <property type="nucleotide sequence ID" value="NZ_BSTX01000010.1"/>
</dbReference>
<keyword evidence="3" id="KW-1185">Reference proteome</keyword>
<feature type="transmembrane region" description="Helical" evidence="1">
    <location>
        <begin position="54"/>
        <end position="71"/>
    </location>
</feature>
<evidence type="ECO:0000313" key="3">
    <source>
        <dbReference type="Proteomes" id="UP001165079"/>
    </source>
</evidence>